<evidence type="ECO:0000259" key="7">
    <source>
        <dbReference type="Pfam" id="PF00171"/>
    </source>
</evidence>
<gene>
    <name evidence="8" type="ORF">BT63DRAFT_433749</name>
</gene>
<evidence type="ECO:0000256" key="4">
    <source>
        <dbReference type="ARBA" id="ARBA00024226"/>
    </source>
</evidence>
<dbReference type="Gene3D" id="3.40.309.10">
    <property type="entry name" value="Aldehyde Dehydrogenase, Chain A, domain 2"/>
    <property type="match status" value="1"/>
</dbReference>
<keyword evidence="9" id="KW-1185">Reference proteome</keyword>
<reference evidence="8" key="1">
    <citation type="journal article" date="2020" name="Stud. Mycol.">
        <title>101 Dothideomycetes genomes: a test case for predicting lifestyles and emergence of pathogens.</title>
        <authorList>
            <person name="Haridas S."/>
            <person name="Albert R."/>
            <person name="Binder M."/>
            <person name="Bloem J."/>
            <person name="Labutti K."/>
            <person name="Salamov A."/>
            <person name="Andreopoulos B."/>
            <person name="Baker S."/>
            <person name="Barry K."/>
            <person name="Bills G."/>
            <person name="Bluhm B."/>
            <person name="Cannon C."/>
            <person name="Castanera R."/>
            <person name="Culley D."/>
            <person name="Daum C."/>
            <person name="Ezra D."/>
            <person name="Gonzalez J."/>
            <person name="Henrissat B."/>
            <person name="Kuo A."/>
            <person name="Liang C."/>
            <person name="Lipzen A."/>
            <person name="Lutzoni F."/>
            <person name="Magnuson J."/>
            <person name="Mondo S."/>
            <person name="Nolan M."/>
            <person name="Ohm R."/>
            <person name="Pangilinan J."/>
            <person name="Park H.-J."/>
            <person name="Ramirez L."/>
            <person name="Alfaro M."/>
            <person name="Sun H."/>
            <person name="Tritt A."/>
            <person name="Yoshinaga Y."/>
            <person name="Zwiers L.-H."/>
            <person name="Turgeon B."/>
            <person name="Goodwin S."/>
            <person name="Spatafora J."/>
            <person name="Crous P."/>
            <person name="Grigoriev I."/>
        </authorList>
    </citation>
    <scope>NUCLEOTIDE SEQUENCE</scope>
    <source>
        <strain evidence="8">CBS 115976</strain>
    </source>
</reference>
<dbReference type="CDD" id="cd07144">
    <property type="entry name" value="ALDH_ALD2-YMR170C"/>
    <property type="match status" value="1"/>
</dbReference>
<dbReference type="Gene3D" id="3.40.605.10">
    <property type="entry name" value="Aldehyde Dehydrogenase, Chain A, domain 1"/>
    <property type="match status" value="1"/>
</dbReference>
<evidence type="ECO:0000256" key="5">
    <source>
        <dbReference type="PROSITE-ProRule" id="PRU10007"/>
    </source>
</evidence>
<dbReference type="AlphaFoldDB" id="A0A6A6U412"/>
<accession>A0A6A6U412</accession>
<dbReference type="FunFam" id="3.40.605.10:FF:000050">
    <property type="entry name" value="Aldehyde dehydrogenase, mitochondrial"/>
    <property type="match status" value="1"/>
</dbReference>
<protein>
    <recommendedName>
        <fullName evidence="4">aldehyde dehydrogenase (NAD(+))</fullName>
        <ecNumber evidence="4">1.2.1.3</ecNumber>
    </recommendedName>
</protein>
<dbReference type="FunFam" id="3.40.605.10:FF:000026">
    <property type="entry name" value="Aldehyde dehydrogenase, putative"/>
    <property type="match status" value="1"/>
</dbReference>
<feature type="active site" evidence="5">
    <location>
        <position position="266"/>
    </location>
</feature>
<dbReference type="FunFam" id="3.40.309.10:FF:000012">
    <property type="entry name" value="Betaine aldehyde dehydrogenase"/>
    <property type="match status" value="1"/>
</dbReference>
<dbReference type="InterPro" id="IPR016163">
    <property type="entry name" value="Ald_DH_C"/>
</dbReference>
<dbReference type="GO" id="GO:0046394">
    <property type="term" value="P:carboxylic acid biosynthetic process"/>
    <property type="evidence" value="ECO:0007669"/>
    <property type="project" value="UniProtKB-ARBA"/>
</dbReference>
<proteinExistence type="inferred from homology"/>
<evidence type="ECO:0000313" key="9">
    <source>
        <dbReference type="Proteomes" id="UP000799302"/>
    </source>
</evidence>
<organism evidence="8 9">
    <name type="scientific">Microthyrium microscopicum</name>
    <dbReference type="NCBI Taxonomy" id="703497"/>
    <lineage>
        <taxon>Eukaryota</taxon>
        <taxon>Fungi</taxon>
        <taxon>Dikarya</taxon>
        <taxon>Ascomycota</taxon>
        <taxon>Pezizomycotina</taxon>
        <taxon>Dothideomycetes</taxon>
        <taxon>Dothideomycetes incertae sedis</taxon>
        <taxon>Microthyriales</taxon>
        <taxon>Microthyriaceae</taxon>
        <taxon>Microthyrium</taxon>
    </lineage>
</organism>
<dbReference type="SUPFAM" id="SSF53720">
    <property type="entry name" value="ALDH-like"/>
    <property type="match status" value="1"/>
</dbReference>
<dbReference type="PROSITE" id="PS00687">
    <property type="entry name" value="ALDEHYDE_DEHYDR_GLU"/>
    <property type="match status" value="1"/>
</dbReference>
<dbReference type="EMBL" id="MU004238">
    <property type="protein sequence ID" value="KAF2666640.1"/>
    <property type="molecule type" value="Genomic_DNA"/>
</dbReference>
<dbReference type="InterPro" id="IPR015590">
    <property type="entry name" value="Aldehyde_DH_dom"/>
</dbReference>
<name>A0A6A6U412_9PEZI</name>
<dbReference type="Pfam" id="PF00171">
    <property type="entry name" value="Aldedh"/>
    <property type="match status" value="1"/>
</dbReference>
<dbReference type="InterPro" id="IPR016161">
    <property type="entry name" value="Ald_DH/histidinol_DH"/>
</dbReference>
<dbReference type="InterPro" id="IPR016162">
    <property type="entry name" value="Ald_DH_N"/>
</dbReference>
<dbReference type="Proteomes" id="UP000799302">
    <property type="component" value="Unassembled WGS sequence"/>
</dbReference>
<dbReference type="PANTHER" id="PTHR43720">
    <property type="entry name" value="2-AMINOMUCONIC SEMIALDEHYDE DEHYDROGENASE"/>
    <property type="match status" value="1"/>
</dbReference>
<keyword evidence="3" id="KW-0520">NAD</keyword>
<evidence type="ECO:0000256" key="6">
    <source>
        <dbReference type="RuleBase" id="RU003345"/>
    </source>
</evidence>
<sequence length="500" mass="54039">MSDLSIELTAPNGVKYTQPLGLFINNEWVKSSDGGKITSINPTDESEIASVYAATEQDVDTAVKAARKAFKDPSWRDLPATERGDLMMKLAALVDENKDILATIETWDNGKPLNDSKTIDVPEVHSCLKYYAGYADKIHGQVIETNNNKLAYTIREPLGVCGQIIPWNFPLAMAAWKLGPALAAGNTVVLKAAEQTPLSILFLATLIKEAGFPPGVVNILNGHGRIAGAAIASHLDIDKIAFTGSTATGREIMKMAAVNLKNITLETGGKSPLIVFDDANLDQAVKWSHIGIMSNMGQICTATSRVLVHSSIYDSFVSSFKERIKSTSKVGDPFSEDTFQGPQVTKTQYERILSYVNAGKEEGATLECGGEAEPLSGKGFFISPTVFTGVKDTMKIYREEVFGPFVVIVPFESEEQAIEMANDTTYGLGAAVFTRDISKAHRVARRIEAGMVWINSSNDSDFRVPFGGVKMSGIGRELGEAGLEGYTNKKAVHVNLGTVL</sequence>
<evidence type="ECO:0000256" key="3">
    <source>
        <dbReference type="ARBA" id="ARBA00023027"/>
    </source>
</evidence>
<dbReference type="EC" id="1.2.1.3" evidence="4"/>
<evidence type="ECO:0000256" key="1">
    <source>
        <dbReference type="ARBA" id="ARBA00009986"/>
    </source>
</evidence>
<evidence type="ECO:0000256" key="2">
    <source>
        <dbReference type="ARBA" id="ARBA00023002"/>
    </source>
</evidence>
<evidence type="ECO:0000313" key="8">
    <source>
        <dbReference type="EMBL" id="KAF2666640.1"/>
    </source>
</evidence>
<dbReference type="PANTHER" id="PTHR43720:SF2">
    <property type="entry name" value="2-AMINOMUCONIC SEMIALDEHYDE DEHYDROGENASE"/>
    <property type="match status" value="1"/>
</dbReference>
<dbReference type="GO" id="GO:0006598">
    <property type="term" value="P:polyamine catabolic process"/>
    <property type="evidence" value="ECO:0007669"/>
    <property type="project" value="TreeGrafter"/>
</dbReference>
<dbReference type="InterPro" id="IPR029510">
    <property type="entry name" value="Ald_DH_CS_GLU"/>
</dbReference>
<keyword evidence="2 6" id="KW-0560">Oxidoreductase</keyword>
<dbReference type="OrthoDB" id="310895at2759"/>
<comment type="similarity">
    <text evidence="1 6">Belongs to the aldehyde dehydrogenase family.</text>
</comment>
<feature type="domain" description="Aldehyde dehydrogenase" evidence="7">
    <location>
        <begin position="28"/>
        <end position="492"/>
    </location>
</feature>
<dbReference type="GO" id="GO:0004029">
    <property type="term" value="F:aldehyde dehydrogenase (NAD+) activity"/>
    <property type="evidence" value="ECO:0007669"/>
    <property type="project" value="UniProtKB-EC"/>
</dbReference>